<evidence type="ECO:0000313" key="2">
    <source>
        <dbReference type="EMBL" id="THW60688.1"/>
    </source>
</evidence>
<reference evidence="2 3" key="1">
    <citation type="submission" date="2018-10" db="EMBL/GenBank/DDBJ databases">
        <title>Fifty Aureobasidium pullulans genomes reveal a recombining polyextremotolerant generalist.</title>
        <authorList>
            <person name="Gostincar C."/>
            <person name="Turk M."/>
            <person name="Zajc J."/>
            <person name="Gunde-Cimerman N."/>
        </authorList>
    </citation>
    <scope>NUCLEOTIDE SEQUENCE [LARGE SCALE GENOMIC DNA]</scope>
    <source>
        <strain evidence="2 3">EXF-10751</strain>
    </source>
</reference>
<gene>
    <name evidence="2" type="ORF">D6D20_05574</name>
</gene>
<accession>A0A4S8Z7F3</accession>
<evidence type="ECO:0000256" key="1">
    <source>
        <dbReference type="SAM" id="MobiDB-lite"/>
    </source>
</evidence>
<evidence type="ECO:0000313" key="3">
    <source>
        <dbReference type="Proteomes" id="UP000310421"/>
    </source>
</evidence>
<dbReference type="EMBL" id="QZAN01000058">
    <property type="protein sequence ID" value="THW60688.1"/>
    <property type="molecule type" value="Genomic_DNA"/>
</dbReference>
<feature type="region of interest" description="Disordered" evidence="1">
    <location>
        <begin position="56"/>
        <end position="132"/>
    </location>
</feature>
<name>A0A4S8Z7F3_AURPU</name>
<protein>
    <submittedName>
        <fullName evidence="2">Uncharacterized protein</fullName>
    </submittedName>
</protein>
<dbReference type="AlphaFoldDB" id="A0A4S8Z7F3"/>
<feature type="compositionally biased region" description="Polar residues" evidence="1">
    <location>
        <begin position="105"/>
        <end position="132"/>
    </location>
</feature>
<sequence length="132" mass="14548">MADHARQTPEYFQAGLNAREMAHIYHDSERDTKYYVQHGKLPQELVIPAWDHLAIGEPQAEPKHEDFAPTAPETNNNSPGTPRRPVPALKNSANPPSAADPKGPRSNTELQDLRNISDSARQPETSCGSRGS</sequence>
<dbReference type="Proteomes" id="UP000310421">
    <property type="component" value="Unassembled WGS sequence"/>
</dbReference>
<proteinExistence type="predicted"/>
<comment type="caution">
    <text evidence="2">The sequence shown here is derived from an EMBL/GenBank/DDBJ whole genome shotgun (WGS) entry which is preliminary data.</text>
</comment>
<organism evidence="2 3">
    <name type="scientific">Aureobasidium pullulans</name>
    <name type="common">Black yeast</name>
    <name type="synonym">Pullularia pullulans</name>
    <dbReference type="NCBI Taxonomy" id="5580"/>
    <lineage>
        <taxon>Eukaryota</taxon>
        <taxon>Fungi</taxon>
        <taxon>Dikarya</taxon>
        <taxon>Ascomycota</taxon>
        <taxon>Pezizomycotina</taxon>
        <taxon>Dothideomycetes</taxon>
        <taxon>Dothideomycetidae</taxon>
        <taxon>Dothideales</taxon>
        <taxon>Saccotheciaceae</taxon>
        <taxon>Aureobasidium</taxon>
    </lineage>
</organism>